<evidence type="ECO:0000313" key="2">
    <source>
        <dbReference type="EMBL" id="SVE44729.1"/>
    </source>
</evidence>
<name>A0A383DK62_9ZZZZ</name>
<organism evidence="2">
    <name type="scientific">marine metagenome</name>
    <dbReference type="NCBI Taxonomy" id="408172"/>
    <lineage>
        <taxon>unclassified sequences</taxon>
        <taxon>metagenomes</taxon>
        <taxon>ecological metagenomes</taxon>
    </lineage>
</organism>
<sequence length="235" mass="26447">MTGELTSVRKELAALTLSGPTPENRDRFGEMVYELEEKINSLQLQLGASSQVYRQTLAQATPEEIMDGLGDSAVVDFLAYRGDEDVLNLLAVVGYAGEWQFIDYGEMEFIREMIVELREIIQDEGAMDEDIKYVAYDLWEPLWSPLMEYIGDAESIFIVPDSVLNVLPFDVLVDDSESYLIENSNLRIIGSARDLALTPLEPSQGEMLILAGPDYDSKKLLESPQAREVSHKRSR</sequence>
<accession>A0A383DK62</accession>
<dbReference type="EMBL" id="UINC01217917">
    <property type="protein sequence ID" value="SVE44729.1"/>
    <property type="molecule type" value="Genomic_DNA"/>
</dbReference>
<protein>
    <recommendedName>
        <fullName evidence="1">CHAT domain-containing protein</fullName>
    </recommendedName>
</protein>
<feature type="non-terminal residue" evidence="2">
    <location>
        <position position="235"/>
    </location>
</feature>
<gene>
    <name evidence="2" type="ORF">METZ01_LOCUS497583</name>
</gene>
<dbReference type="AlphaFoldDB" id="A0A383DK62"/>
<reference evidence="2" key="1">
    <citation type="submission" date="2018-05" db="EMBL/GenBank/DDBJ databases">
        <authorList>
            <person name="Lanie J.A."/>
            <person name="Ng W.-L."/>
            <person name="Kazmierczak K.M."/>
            <person name="Andrzejewski T.M."/>
            <person name="Davidsen T.M."/>
            <person name="Wayne K.J."/>
            <person name="Tettelin H."/>
            <person name="Glass J.I."/>
            <person name="Rusch D."/>
            <person name="Podicherti R."/>
            <person name="Tsui H.-C.T."/>
            <person name="Winkler M.E."/>
        </authorList>
    </citation>
    <scope>NUCLEOTIDE SEQUENCE</scope>
</reference>
<evidence type="ECO:0000259" key="1">
    <source>
        <dbReference type="Pfam" id="PF12770"/>
    </source>
</evidence>
<proteinExistence type="predicted"/>
<dbReference type="InterPro" id="IPR024983">
    <property type="entry name" value="CHAT_dom"/>
</dbReference>
<dbReference type="Pfam" id="PF12770">
    <property type="entry name" value="CHAT"/>
    <property type="match status" value="1"/>
</dbReference>
<feature type="domain" description="CHAT" evidence="1">
    <location>
        <begin position="136"/>
        <end position="218"/>
    </location>
</feature>